<protein>
    <recommendedName>
        <fullName evidence="4">Lipoprotein</fullName>
    </recommendedName>
</protein>
<proteinExistence type="predicted"/>
<comment type="caution">
    <text evidence="2">The sequence shown here is derived from an EMBL/GenBank/DDBJ whole genome shotgun (WGS) entry which is preliminary data.</text>
</comment>
<accession>A0A5C6TUT5</accession>
<evidence type="ECO:0000313" key="3">
    <source>
        <dbReference type="Proteomes" id="UP000321249"/>
    </source>
</evidence>
<organism evidence="2 3">
    <name type="scientific">Allosphingosinicella ginsenosidimutans</name>
    <dbReference type="NCBI Taxonomy" id="1176539"/>
    <lineage>
        <taxon>Bacteria</taxon>
        <taxon>Pseudomonadati</taxon>
        <taxon>Pseudomonadota</taxon>
        <taxon>Alphaproteobacteria</taxon>
        <taxon>Sphingomonadales</taxon>
        <taxon>Sphingomonadaceae</taxon>
        <taxon>Allosphingosinicella</taxon>
    </lineage>
</organism>
<gene>
    <name evidence="2" type="ORF">FRZ32_08695</name>
</gene>
<dbReference type="EMBL" id="VOQQ01000001">
    <property type="protein sequence ID" value="TXC63731.1"/>
    <property type="molecule type" value="Genomic_DNA"/>
</dbReference>
<feature type="region of interest" description="Disordered" evidence="1">
    <location>
        <begin position="22"/>
        <end position="52"/>
    </location>
</feature>
<name>A0A5C6TUT5_9SPHN</name>
<dbReference type="AlphaFoldDB" id="A0A5C6TUT5"/>
<dbReference type="Proteomes" id="UP000321249">
    <property type="component" value="Unassembled WGS sequence"/>
</dbReference>
<feature type="compositionally biased region" description="Pro residues" evidence="1">
    <location>
        <begin position="22"/>
        <end position="50"/>
    </location>
</feature>
<sequence>MTRRIGLLAAGVAALLSACVPRPPAPAPAPPTPPPAPAPQPEAPAAPPPSVDWRDAAISPGEWRYDNDGRSLAYFGPAGAPSLALRCDGGGVALTRSGSAGGQPLTITTTFGERTLRAETQGSSAVATLSAGDPLLDQMAFSRGRFMVRGGGAAPLYVPAWPELARVVEDCRGGA</sequence>
<keyword evidence="3" id="KW-1185">Reference proteome</keyword>
<evidence type="ECO:0008006" key="4">
    <source>
        <dbReference type="Google" id="ProtNLM"/>
    </source>
</evidence>
<dbReference type="PROSITE" id="PS51257">
    <property type="entry name" value="PROKAR_LIPOPROTEIN"/>
    <property type="match status" value="1"/>
</dbReference>
<evidence type="ECO:0000256" key="1">
    <source>
        <dbReference type="SAM" id="MobiDB-lite"/>
    </source>
</evidence>
<dbReference type="RefSeq" id="WP_147043137.1">
    <property type="nucleotide sequence ID" value="NZ_BAABIR010000004.1"/>
</dbReference>
<evidence type="ECO:0000313" key="2">
    <source>
        <dbReference type="EMBL" id="TXC63731.1"/>
    </source>
</evidence>
<dbReference type="OrthoDB" id="7629232at2"/>
<reference evidence="2 3" key="1">
    <citation type="journal article" date="2015" name="J. Microbiol.">
        <title>Sphingosinicella ginsenosidimutans sp. nov., with ginsenoside converting activity.</title>
        <authorList>
            <person name="Kim J.K."/>
            <person name="Kang M.S."/>
            <person name="Park S.C."/>
            <person name="Kim K.M."/>
            <person name="Choi K."/>
            <person name="Yoon M.H."/>
            <person name="Im W.T."/>
        </authorList>
    </citation>
    <scope>NUCLEOTIDE SEQUENCE [LARGE SCALE GENOMIC DNA]</scope>
    <source>
        <strain evidence="2 3">BS-11</strain>
    </source>
</reference>